<name>U1SIG3_9BIFI</name>
<keyword evidence="3" id="KW-1185">Reference proteome</keyword>
<dbReference type="SUPFAM" id="SSF53098">
    <property type="entry name" value="Ribonuclease H-like"/>
    <property type="match status" value="1"/>
</dbReference>
<dbReference type="Gene3D" id="3.30.420.10">
    <property type="entry name" value="Ribonuclease H-like superfamily/Ribonuclease H"/>
    <property type="match status" value="1"/>
</dbReference>
<dbReference type="EMBL" id="AWSI01000009">
    <property type="protein sequence ID" value="ERH31738.1"/>
    <property type="molecule type" value="Genomic_DNA"/>
</dbReference>
<reference evidence="2 3" key="1">
    <citation type="submission" date="2013-08" db="EMBL/GenBank/DDBJ databases">
        <authorList>
            <person name="Weinstock G."/>
            <person name="Sodergren E."/>
            <person name="Wylie T."/>
            <person name="Fulton L."/>
            <person name="Fulton R."/>
            <person name="Fronick C."/>
            <person name="O'Laughlin M."/>
            <person name="Godfrey J."/>
            <person name="Miner T."/>
            <person name="Herter B."/>
            <person name="Appelbaum E."/>
            <person name="Cordes M."/>
            <person name="Lek S."/>
            <person name="Wollam A."/>
            <person name="Pepin K.H."/>
            <person name="Palsikar V.B."/>
            <person name="Mitreva M."/>
            <person name="Wilson R.K."/>
        </authorList>
    </citation>
    <scope>NUCLEOTIDE SEQUENCE [LARGE SCALE GENOMIC DNA]</scope>
    <source>
        <strain evidence="2 3">F0580</strain>
    </source>
</reference>
<dbReference type="GO" id="GO:0003676">
    <property type="term" value="F:nucleic acid binding"/>
    <property type="evidence" value="ECO:0007669"/>
    <property type="project" value="InterPro"/>
</dbReference>
<evidence type="ECO:0000259" key="1">
    <source>
        <dbReference type="PROSITE" id="PS50994"/>
    </source>
</evidence>
<gene>
    <name evidence="2" type="ORF">HMPREF9244_00175</name>
</gene>
<dbReference type="InterPro" id="IPR036397">
    <property type="entry name" value="RNaseH_sf"/>
</dbReference>
<feature type="domain" description="Integrase catalytic" evidence="1">
    <location>
        <begin position="41"/>
        <end position="215"/>
    </location>
</feature>
<dbReference type="Proteomes" id="UP000016519">
    <property type="component" value="Unassembled WGS sequence"/>
</dbReference>
<proteinExistence type="predicted"/>
<dbReference type="HOGENOM" id="CLU_027402_4_3_11"/>
<dbReference type="InterPro" id="IPR001584">
    <property type="entry name" value="Integrase_cat-core"/>
</dbReference>
<organism evidence="2 3">
    <name type="scientific">Alloscardovia omnicolens F0580</name>
    <dbReference type="NCBI Taxonomy" id="1321816"/>
    <lineage>
        <taxon>Bacteria</taxon>
        <taxon>Bacillati</taxon>
        <taxon>Actinomycetota</taxon>
        <taxon>Actinomycetes</taxon>
        <taxon>Bifidobacteriales</taxon>
        <taxon>Bifidobacteriaceae</taxon>
        <taxon>Alloscardovia</taxon>
    </lineage>
</organism>
<dbReference type="InterPro" id="IPR050900">
    <property type="entry name" value="Transposase_IS3/IS150/IS904"/>
</dbReference>
<protein>
    <submittedName>
        <fullName evidence="2">Integrase core domain protein</fullName>
    </submittedName>
</protein>
<dbReference type="InterPro" id="IPR012337">
    <property type="entry name" value="RNaseH-like_sf"/>
</dbReference>
<dbReference type="AlphaFoldDB" id="U1SIG3"/>
<accession>U1SIG3</accession>
<dbReference type="PATRIC" id="fig|1321816.3.peg.142"/>
<evidence type="ECO:0000313" key="2">
    <source>
        <dbReference type="EMBL" id="ERH31738.1"/>
    </source>
</evidence>
<dbReference type="PROSITE" id="PS50994">
    <property type="entry name" value="INTEGRASE"/>
    <property type="match status" value="1"/>
</dbReference>
<dbReference type="NCBIfam" id="NF033516">
    <property type="entry name" value="transpos_IS3"/>
    <property type="match status" value="1"/>
</dbReference>
<dbReference type="PANTHER" id="PTHR46889">
    <property type="entry name" value="TRANSPOSASE INSF FOR INSERTION SEQUENCE IS3B-RELATED"/>
    <property type="match status" value="1"/>
</dbReference>
<dbReference type="Pfam" id="PF00665">
    <property type="entry name" value="rve"/>
    <property type="match status" value="1"/>
</dbReference>
<dbReference type="PANTHER" id="PTHR46889:SF4">
    <property type="entry name" value="TRANSPOSASE INSO FOR INSERTION SEQUENCE ELEMENT IS911B-RELATED"/>
    <property type="match status" value="1"/>
</dbReference>
<dbReference type="Pfam" id="PF13333">
    <property type="entry name" value="rve_2"/>
    <property type="match status" value="1"/>
</dbReference>
<sequence length="217" mass="25644">MLVRCGIHLDKKTVLSIMRSMGLTAKKPRKRGYNSYRGTIHKIAPNLLNRRFQVKHLNRVWVSDITEFRVGQHKLYLSPVMDLCNHEIIAYTLSTHPDTTMTSKSVSKAFKTQQPEHGLLVHTDQGHQYQHVSWRKQLVEHSAIQSMSRKGNCWDNSVMENFFSHLKKEMYHKHTFASITQLGQRIAQYIHWYNNERIQERLNGMSPVEYRQHIRYT</sequence>
<dbReference type="InterPro" id="IPR048020">
    <property type="entry name" value="Transpos_IS3"/>
</dbReference>
<dbReference type="GO" id="GO:0015074">
    <property type="term" value="P:DNA integration"/>
    <property type="evidence" value="ECO:0007669"/>
    <property type="project" value="InterPro"/>
</dbReference>
<evidence type="ECO:0000313" key="3">
    <source>
        <dbReference type="Proteomes" id="UP000016519"/>
    </source>
</evidence>
<comment type="caution">
    <text evidence="2">The sequence shown here is derived from an EMBL/GenBank/DDBJ whole genome shotgun (WGS) entry which is preliminary data.</text>
</comment>